<accession>A0A4Y2J3E6</accession>
<organism evidence="1 2">
    <name type="scientific">Araneus ventricosus</name>
    <name type="common">Orbweaver spider</name>
    <name type="synonym">Epeira ventricosa</name>
    <dbReference type="NCBI Taxonomy" id="182803"/>
    <lineage>
        <taxon>Eukaryota</taxon>
        <taxon>Metazoa</taxon>
        <taxon>Ecdysozoa</taxon>
        <taxon>Arthropoda</taxon>
        <taxon>Chelicerata</taxon>
        <taxon>Arachnida</taxon>
        <taxon>Araneae</taxon>
        <taxon>Araneomorphae</taxon>
        <taxon>Entelegynae</taxon>
        <taxon>Araneoidea</taxon>
        <taxon>Araneidae</taxon>
        <taxon>Araneus</taxon>
    </lineage>
</organism>
<protein>
    <submittedName>
        <fullName evidence="1">Uncharacterized protein</fullName>
    </submittedName>
</protein>
<reference evidence="1 2" key="1">
    <citation type="journal article" date="2019" name="Sci. Rep.">
        <title>Orb-weaving spider Araneus ventricosus genome elucidates the spidroin gene catalogue.</title>
        <authorList>
            <person name="Kono N."/>
            <person name="Nakamura H."/>
            <person name="Ohtoshi R."/>
            <person name="Moran D.A.P."/>
            <person name="Shinohara A."/>
            <person name="Yoshida Y."/>
            <person name="Fujiwara M."/>
            <person name="Mori M."/>
            <person name="Tomita M."/>
            <person name="Arakawa K."/>
        </authorList>
    </citation>
    <scope>NUCLEOTIDE SEQUENCE [LARGE SCALE GENOMIC DNA]</scope>
</reference>
<name>A0A4Y2J3E6_ARAVE</name>
<keyword evidence="2" id="KW-1185">Reference proteome</keyword>
<dbReference type="Proteomes" id="UP000499080">
    <property type="component" value="Unassembled WGS sequence"/>
</dbReference>
<comment type="caution">
    <text evidence="1">The sequence shown here is derived from an EMBL/GenBank/DDBJ whole genome shotgun (WGS) entry which is preliminary data.</text>
</comment>
<proteinExistence type="predicted"/>
<evidence type="ECO:0000313" key="2">
    <source>
        <dbReference type="Proteomes" id="UP000499080"/>
    </source>
</evidence>
<evidence type="ECO:0000313" key="1">
    <source>
        <dbReference type="EMBL" id="GBM84099.1"/>
    </source>
</evidence>
<dbReference type="EMBL" id="BGPR01003131">
    <property type="protein sequence ID" value="GBM84099.1"/>
    <property type="molecule type" value="Genomic_DNA"/>
</dbReference>
<gene>
    <name evidence="1" type="ORF">AVEN_40847_1</name>
</gene>
<dbReference type="AlphaFoldDB" id="A0A4Y2J3E6"/>
<sequence length="153" mass="17152">MTSALLMTKILDLPLVKTKTRTESPTHSRLRTVLEQSTIDIDAFISGPIQPNITHPKYDIQVDNNPPFGDSQNHANPAKSLHPKYFANPTLILFPGRSEVREVFTRESIEGYEAAERIQAVGEEVGKNKVKKILTKEGGKKPFSDGKDRRVQQ</sequence>